<dbReference type="EMBL" id="JACHMI010000001">
    <property type="protein sequence ID" value="MBB6556212.1"/>
    <property type="molecule type" value="Genomic_DNA"/>
</dbReference>
<keyword evidence="1" id="KW-0175">Coiled coil</keyword>
<name>A0A7X0P6K3_9ACTN</name>
<comment type="caution">
    <text evidence="2">The sequence shown here is derived from an EMBL/GenBank/DDBJ whole genome shotgun (WGS) entry which is preliminary data.</text>
</comment>
<feature type="coiled-coil region" evidence="1">
    <location>
        <begin position="79"/>
        <end position="106"/>
    </location>
</feature>
<evidence type="ECO:0000313" key="2">
    <source>
        <dbReference type="EMBL" id="MBB6556212.1"/>
    </source>
</evidence>
<reference evidence="2 3" key="1">
    <citation type="submission" date="2020-08" db="EMBL/GenBank/DDBJ databases">
        <title>Sequencing the genomes of 1000 actinobacteria strains.</title>
        <authorList>
            <person name="Klenk H.-P."/>
        </authorList>
    </citation>
    <scope>NUCLEOTIDE SEQUENCE [LARGE SCALE GENOMIC DNA]</scope>
    <source>
        <strain evidence="2 3">DSM 43768</strain>
    </source>
</reference>
<evidence type="ECO:0000313" key="3">
    <source>
        <dbReference type="Proteomes" id="UP000565579"/>
    </source>
</evidence>
<gene>
    <name evidence="2" type="ORF">HD593_011007</name>
</gene>
<proteinExistence type="predicted"/>
<dbReference type="Proteomes" id="UP000565579">
    <property type="component" value="Unassembled WGS sequence"/>
</dbReference>
<dbReference type="AlphaFoldDB" id="A0A7X0P6K3"/>
<sequence length="142" mass="15292">MADTAKIETTAADREDAESVLYWLLTDYPDALHAVALAAAHGDAIRSAVVANAARGWREACASLAAACDDELQAIKGDRDDLRARLKATSDACNEARNAIDRVRQLHAEIPYKPGQCFCANPYPCPTIRALDGVDLLETNHG</sequence>
<evidence type="ECO:0000256" key="1">
    <source>
        <dbReference type="SAM" id="Coils"/>
    </source>
</evidence>
<accession>A0A7X0P6K3</accession>
<protein>
    <submittedName>
        <fullName evidence="2">Uncharacterized protein</fullName>
    </submittedName>
</protein>
<dbReference type="RefSeq" id="WP_185110687.1">
    <property type="nucleotide sequence ID" value="NZ_BAAAXY010000153.1"/>
</dbReference>
<keyword evidence="3" id="KW-1185">Reference proteome</keyword>
<organism evidence="2 3">
    <name type="scientific">Nonomuraea rubra</name>
    <dbReference type="NCBI Taxonomy" id="46180"/>
    <lineage>
        <taxon>Bacteria</taxon>
        <taxon>Bacillati</taxon>
        <taxon>Actinomycetota</taxon>
        <taxon>Actinomycetes</taxon>
        <taxon>Streptosporangiales</taxon>
        <taxon>Streptosporangiaceae</taxon>
        <taxon>Nonomuraea</taxon>
    </lineage>
</organism>